<name>A0ABT6A284_9ACTN</name>
<comment type="caution">
    <text evidence="1">The sequence shown here is derived from an EMBL/GenBank/DDBJ whole genome shotgun (WGS) entry which is preliminary data.</text>
</comment>
<sequence>MDTLCDVSESVSDHPDLVGGEGWFLLPGDGGQCVKLLLCRFPVTLRVVDPLGDDGGVGSGAEGGLVAGEASLAFLDRLAGLSLLGSLGLCCARCDAGLVECGDGGGEPVRVEGPGDPCVQCPADDVFAQVDGARVVESGVEGCFLFLVLASVVDAVADRRGLHLPSAQSAPHPSSQDVGPPTASPVGAFLPLVGAGALSAGPLGGFEEFLGDEWVVCRFVAPDPFVAGVVGHGGAMAECDVVDVEEAFFLALFVPDLVAGVAGAVEDRPDRTGLPCLLRPVGVAGGVVGGRAGDAVVVESEGDGLVAHAVDVHGEDAQDDECGGGVGFEFVELLSGGCLGGVGVHAGVGDPVAVGRSPSEVAALELGL</sequence>
<evidence type="ECO:0000313" key="1">
    <source>
        <dbReference type="EMBL" id="MDF3298744.1"/>
    </source>
</evidence>
<dbReference type="Proteomes" id="UP001221150">
    <property type="component" value="Unassembled WGS sequence"/>
</dbReference>
<reference evidence="1 2" key="1">
    <citation type="submission" date="2023-03" db="EMBL/GenBank/DDBJ databases">
        <title>Draft genome sequence of Streptomyces sp. K1PA1 isolated from peat swamp forest in Thailand.</title>
        <authorList>
            <person name="Klaysubun C."/>
            <person name="Duangmal K."/>
        </authorList>
    </citation>
    <scope>NUCLEOTIDE SEQUENCE [LARGE SCALE GENOMIC DNA]</scope>
    <source>
        <strain evidence="1 2">K1PA1</strain>
    </source>
</reference>
<organism evidence="1 2">
    <name type="scientific">Streptomyces tropicalis</name>
    <dbReference type="NCBI Taxonomy" id="3034234"/>
    <lineage>
        <taxon>Bacteria</taxon>
        <taxon>Bacillati</taxon>
        <taxon>Actinomycetota</taxon>
        <taxon>Actinomycetes</taxon>
        <taxon>Kitasatosporales</taxon>
        <taxon>Streptomycetaceae</taxon>
        <taxon>Streptomyces</taxon>
    </lineage>
</organism>
<proteinExistence type="predicted"/>
<accession>A0ABT6A284</accession>
<dbReference type="EMBL" id="JARJBB010000003">
    <property type="protein sequence ID" value="MDF3298744.1"/>
    <property type="molecule type" value="Genomic_DNA"/>
</dbReference>
<protein>
    <submittedName>
        <fullName evidence="1">Uncharacterized protein</fullName>
    </submittedName>
</protein>
<evidence type="ECO:0000313" key="2">
    <source>
        <dbReference type="Proteomes" id="UP001221150"/>
    </source>
</evidence>
<keyword evidence="2" id="KW-1185">Reference proteome</keyword>
<gene>
    <name evidence="1" type="ORF">P3H78_08885</name>
</gene>